<feature type="chain" id="PRO_5012876214" description="LacI family transcriptional regulator" evidence="2">
    <location>
        <begin position="32"/>
        <end position="331"/>
    </location>
</feature>
<accession>A0A261SJJ7</accession>
<dbReference type="RefSeq" id="WP_094851219.1">
    <property type="nucleotide sequence ID" value="NZ_NEVM01000001.1"/>
</dbReference>
<dbReference type="InterPro" id="IPR005064">
    <property type="entry name" value="BUG"/>
</dbReference>
<gene>
    <name evidence="3" type="ORF">CAL29_01390</name>
</gene>
<dbReference type="Pfam" id="PF03401">
    <property type="entry name" value="TctC"/>
    <property type="match status" value="1"/>
</dbReference>
<dbReference type="PANTHER" id="PTHR42928">
    <property type="entry name" value="TRICARBOXYLATE-BINDING PROTEIN"/>
    <property type="match status" value="1"/>
</dbReference>
<organism evidence="3 4">
    <name type="scientific">Bordetella genomosp. 10</name>
    <dbReference type="NCBI Taxonomy" id="1416804"/>
    <lineage>
        <taxon>Bacteria</taxon>
        <taxon>Pseudomonadati</taxon>
        <taxon>Pseudomonadota</taxon>
        <taxon>Betaproteobacteria</taxon>
        <taxon>Burkholderiales</taxon>
        <taxon>Alcaligenaceae</taxon>
        <taxon>Bordetella</taxon>
    </lineage>
</organism>
<comment type="caution">
    <text evidence="3">The sequence shown here is derived from an EMBL/GenBank/DDBJ whole genome shotgun (WGS) entry which is preliminary data.</text>
</comment>
<dbReference type="InterPro" id="IPR042100">
    <property type="entry name" value="Bug_dom1"/>
</dbReference>
<feature type="signal peptide" evidence="2">
    <location>
        <begin position="1"/>
        <end position="31"/>
    </location>
</feature>
<proteinExistence type="inferred from homology"/>
<dbReference type="AlphaFoldDB" id="A0A261SJJ7"/>
<dbReference type="PANTHER" id="PTHR42928:SF5">
    <property type="entry name" value="BLR1237 PROTEIN"/>
    <property type="match status" value="1"/>
</dbReference>
<dbReference type="OrthoDB" id="8678477at2"/>
<evidence type="ECO:0000256" key="1">
    <source>
        <dbReference type="ARBA" id="ARBA00006987"/>
    </source>
</evidence>
<keyword evidence="4" id="KW-1185">Reference proteome</keyword>
<dbReference type="EMBL" id="NEVM01000001">
    <property type="protein sequence ID" value="OZI37112.1"/>
    <property type="molecule type" value="Genomic_DNA"/>
</dbReference>
<dbReference type="CDD" id="cd13578">
    <property type="entry name" value="PBP2_Bug27"/>
    <property type="match status" value="1"/>
</dbReference>
<dbReference type="InterPro" id="IPR006311">
    <property type="entry name" value="TAT_signal"/>
</dbReference>
<comment type="similarity">
    <text evidence="1">Belongs to the UPF0065 (bug) family.</text>
</comment>
<dbReference type="SUPFAM" id="SSF53850">
    <property type="entry name" value="Periplasmic binding protein-like II"/>
    <property type="match status" value="1"/>
</dbReference>
<protein>
    <recommendedName>
        <fullName evidence="5">LacI family transcriptional regulator</fullName>
    </recommendedName>
</protein>
<name>A0A261SJJ7_9BORD</name>
<evidence type="ECO:0008006" key="5">
    <source>
        <dbReference type="Google" id="ProtNLM"/>
    </source>
</evidence>
<evidence type="ECO:0000256" key="2">
    <source>
        <dbReference type="SAM" id="SignalP"/>
    </source>
</evidence>
<sequence>MTTRRCRSRRRLILGAAGSLALLALPTRSGAQSNYPDHPIQLIVPYGAGGAVDILARSIGELMGMQLGKPIVVQNRPGAGSNIGSQLVARAAPDGYTLLMASPANAINQYLYPKMPYDVFKDLEPVGLAAQIPIVLVAAPSVTATTVADVIKRGKDRKNPITVASGGSGSTEHLAAELFKMHTGIEFTHVPYQGGAAAFPDLMSGRVQFMFTNLLGVLPLIRGGKLKVIAVADDIRSPLIPDVPTLSESGVQGMNVSVWYGFMAPKGVPGAVVQRLNDAMRKALSDPALKDRLQQSGARILAKSPKDFAVFLKAESTRWGDVIRTAHIKLE</sequence>
<dbReference type="PROSITE" id="PS51318">
    <property type="entry name" value="TAT"/>
    <property type="match status" value="1"/>
</dbReference>
<dbReference type="Proteomes" id="UP000216020">
    <property type="component" value="Unassembled WGS sequence"/>
</dbReference>
<evidence type="ECO:0000313" key="3">
    <source>
        <dbReference type="EMBL" id="OZI37112.1"/>
    </source>
</evidence>
<dbReference type="PIRSF" id="PIRSF017082">
    <property type="entry name" value="YflP"/>
    <property type="match status" value="1"/>
</dbReference>
<keyword evidence="2" id="KW-0732">Signal</keyword>
<evidence type="ECO:0000313" key="4">
    <source>
        <dbReference type="Proteomes" id="UP000216020"/>
    </source>
</evidence>
<reference evidence="4" key="1">
    <citation type="submission" date="2017-05" db="EMBL/GenBank/DDBJ databases">
        <title>Complete and WGS of Bordetella genogroups.</title>
        <authorList>
            <person name="Spilker T."/>
            <person name="Lipuma J."/>
        </authorList>
    </citation>
    <scope>NUCLEOTIDE SEQUENCE [LARGE SCALE GENOMIC DNA]</scope>
    <source>
        <strain evidence="4">AU16122</strain>
    </source>
</reference>
<dbReference type="Gene3D" id="3.40.190.10">
    <property type="entry name" value="Periplasmic binding protein-like II"/>
    <property type="match status" value="1"/>
</dbReference>
<dbReference type="Gene3D" id="3.40.190.150">
    <property type="entry name" value="Bordetella uptake gene, domain 1"/>
    <property type="match status" value="1"/>
</dbReference>